<proteinExistence type="predicted"/>
<protein>
    <submittedName>
        <fullName evidence="1">Uncharacterized protein</fullName>
    </submittedName>
</protein>
<keyword evidence="2" id="KW-1185">Reference proteome</keyword>
<organism evidence="1 2">
    <name type="scientific">Bacillus atrophaeus (strain 1942)</name>
    <dbReference type="NCBI Taxonomy" id="720555"/>
    <lineage>
        <taxon>Bacteria</taxon>
        <taxon>Bacillati</taxon>
        <taxon>Bacillota</taxon>
        <taxon>Bacilli</taxon>
        <taxon>Bacillales</taxon>
        <taxon>Bacillaceae</taxon>
        <taxon>Bacillus</taxon>
    </lineage>
</organism>
<gene>
    <name evidence="1" type="ordered locus">BATR1942_15325</name>
</gene>
<accession>A0ABM5M1B6</accession>
<reference evidence="1 2" key="1">
    <citation type="journal article" date="2011" name="Front. Microbiol.">
        <title>Genomic signatures of strain selection and enhancement in Bacillus atrophaeus var. globigii, a historical biowarfare simulant.</title>
        <authorList>
            <person name="Gibbons H.S."/>
            <person name="Broomall S.M."/>
            <person name="McNew L.A."/>
            <person name="Daligault H."/>
            <person name="Chapman C."/>
            <person name="Bruce D."/>
            <person name="Karavis M."/>
            <person name="Krepps M."/>
            <person name="McGregor P.A."/>
            <person name="Hong C."/>
            <person name="Park K.H."/>
            <person name="Akmal A."/>
            <person name="Feldman A."/>
            <person name="Lin J.S."/>
            <person name="Chang W.E."/>
            <person name="Higgs B.W."/>
            <person name="Demirev P."/>
            <person name="Lindquist J."/>
            <person name="Liem A."/>
            <person name="Fochler E."/>
            <person name="Read T.D."/>
            <person name="Tapia R."/>
            <person name="Johnson S."/>
            <person name="Bishop-Lilly K.A."/>
            <person name="Detter C."/>
            <person name="Han C."/>
            <person name="Sozhamannan S."/>
            <person name="Rosenzweig C.N."/>
            <person name="Skowronski E.W."/>
        </authorList>
    </citation>
    <scope>NUCLEOTIDE SEQUENCE [LARGE SCALE GENOMIC DNA]</scope>
    <source>
        <strain evidence="1 2">1942</strain>
    </source>
</reference>
<dbReference type="Proteomes" id="UP000006867">
    <property type="component" value="Chromosome"/>
</dbReference>
<evidence type="ECO:0000313" key="1">
    <source>
        <dbReference type="EMBL" id="ADP33984.1"/>
    </source>
</evidence>
<evidence type="ECO:0000313" key="2">
    <source>
        <dbReference type="Proteomes" id="UP000006867"/>
    </source>
</evidence>
<sequence>MNVPVTITVTDNENEVAVNAGQVLIQLQKGMNEQKKFNQLLVVRLTNNRNT</sequence>
<name>A0ABM5M1B6_BACA1</name>
<dbReference type="EMBL" id="CP002207">
    <property type="protein sequence ID" value="ADP33984.1"/>
    <property type="molecule type" value="Genomic_DNA"/>
</dbReference>